<proteinExistence type="predicted"/>
<sequence>MEAKQETANVPEPGVAHDDQNMGLLLKKLIDLDINSTQANKENADPKTTNDRTLDKSPEETFDILLSKLQAGVDARSQAVQATNSKVKVIRDGIPASFKTIEDPQSAIDYAKSNLADTERVLTSIAEGLSRTNKMVTGLTRMKENLEFTQKVPKENPDKYGALIHSIDHMAEHAYEAKDLLADMMTRLISNKDALIAMIKKHEPSWEDKQTTPVKDSKSAFATEDEKKQASPSPAVSPAQGK</sequence>
<evidence type="ECO:0000256" key="1">
    <source>
        <dbReference type="SAM" id="MobiDB-lite"/>
    </source>
</evidence>
<comment type="caution">
    <text evidence="2">The sequence shown here is derived from an EMBL/GenBank/DDBJ whole genome shotgun (WGS) entry which is preliminary data.</text>
</comment>
<feature type="region of interest" description="Disordered" evidence="1">
    <location>
        <begin position="1"/>
        <end position="20"/>
    </location>
</feature>
<organism evidence="2 3">
    <name type="scientific">Penicillium malachiteum</name>
    <dbReference type="NCBI Taxonomy" id="1324776"/>
    <lineage>
        <taxon>Eukaryota</taxon>
        <taxon>Fungi</taxon>
        <taxon>Dikarya</taxon>
        <taxon>Ascomycota</taxon>
        <taxon>Pezizomycotina</taxon>
        <taxon>Eurotiomycetes</taxon>
        <taxon>Eurotiomycetidae</taxon>
        <taxon>Eurotiales</taxon>
        <taxon>Aspergillaceae</taxon>
        <taxon>Penicillium</taxon>
    </lineage>
</organism>
<evidence type="ECO:0000313" key="2">
    <source>
        <dbReference type="EMBL" id="KAJ5732173.1"/>
    </source>
</evidence>
<evidence type="ECO:0000313" key="3">
    <source>
        <dbReference type="Proteomes" id="UP001215712"/>
    </source>
</evidence>
<feature type="compositionally biased region" description="Basic and acidic residues" evidence="1">
    <location>
        <begin position="201"/>
        <end position="229"/>
    </location>
</feature>
<accession>A0AAD6HR24</accession>
<gene>
    <name evidence="2" type="ORF">N7493_003654</name>
</gene>
<dbReference type="EMBL" id="JAQJAN010000004">
    <property type="protein sequence ID" value="KAJ5732173.1"/>
    <property type="molecule type" value="Genomic_DNA"/>
</dbReference>
<dbReference type="Proteomes" id="UP001215712">
    <property type="component" value="Unassembled WGS sequence"/>
</dbReference>
<keyword evidence="3" id="KW-1185">Reference proteome</keyword>
<feature type="compositionally biased region" description="Basic and acidic residues" evidence="1">
    <location>
        <begin position="42"/>
        <end position="56"/>
    </location>
</feature>
<reference evidence="2" key="2">
    <citation type="submission" date="2023-01" db="EMBL/GenBank/DDBJ databases">
        <authorList>
            <person name="Petersen C."/>
        </authorList>
    </citation>
    <scope>NUCLEOTIDE SEQUENCE</scope>
    <source>
        <strain evidence="2">IBT 17514</strain>
    </source>
</reference>
<feature type="region of interest" description="Disordered" evidence="1">
    <location>
        <begin position="37"/>
        <end position="56"/>
    </location>
</feature>
<reference evidence="2" key="1">
    <citation type="journal article" date="2023" name="IMA Fungus">
        <title>Comparative genomic study of the Penicillium genus elucidates a diverse pangenome and 15 lateral gene transfer events.</title>
        <authorList>
            <person name="Petersen C."/>
            <person name="Sorensen T."/>
            <person name="Nielsen M.R."/>
            <person name="Sondergaard T.E."/>
            <person name="Sorensen J.L."/>
            <person name="Fitzpatrick D.A."/>
            <person name="Frisvad J.C."/>
            <person name="Nielsen K.L."/>
        </authorList>
    </citation>
    <scope>NUCLEOTIDE SEQUENCE</scope>
    <source>
        <strain evidence="2">IBT 17514</strain>
    </source>
</reference>
<dbReference type="AlphaFoldDB" id="A0AAD6HR24"/>
<feature type="region of interest" description="Disordered" evidence="1">
    <location>
        <begin position="201"/>
        <end position="242"/>
    </location>
</feature>
<protein>
    <submittedName>
        <fullName evidence="2">Uncharacterized protein</fullName>
    </submittedName>
</protein>
<name>A0AAD6HR24_9EURO</name>